<proteinExistence type="predicted"/>
<dbReference type="Proteomes" id="UP000015105">
    <property type="component" value="Chromosome 5D"/>
</dbReference>
<organism evidence="2 3">
    <name type="scientific">Aegilops tauschii subsp. strangulata</name>
    <name type="common">Goatgrass</name>
    <dbReference type="NCBI Taxonomy" id="200361"/>
    <lineage>
        <taxon>Eukaryota</taxon>
        <taxon>Viridiplantae</taxon>
        <taxon>Streptophyta</taxon>
        <taxon>Embryophyta</taxon>
        <taxon>Tracheophyta</taxon>
        <taxon>Spermatophyta</taxon>
        <taxon>Magnoliopsida</taxon>
        <taxon>Liliopsida</taxon>
        <taxon>Poales</taxon>
        <taxon>Poaceae</taxon>
        <taxon>BOP clade</taxon>
        <taxon>Pooideae</taxon>
        <taxon>Triticodae</taxon>
        <taxon>Triticeae</taxon>
        <taxon>Triticinae</taxon>
        <taxon>Aegilops</taxon>
    </lineage>
</organism>
<reference evidence="3" key="2">
    <citation type="journal article" date="2017" name="Nat. Plants">
        <title>The Aegilops tauschii genome reveals multiple impacts of transposons.</title>
        <authorList>
            <person name="Zhao G."/>
            <person name="Zou C."/>
            <person name="Li K."/>
            <person name="Wang K."/>
            <person name="Li T."/>
            <person name="Gao L."/>
            <person name="Zhang X."/>
            <person name="Wang H."/>
            <person name="Yang Z."/>
            <person name="Liu X."/>
            <person name="Jiang W."/>
            <person name="Mao L."/>
            <person name="Kong X."/>
            <person name="Jiao Y."/>
            <person name="Jia J."/>
        </authorList>
    </citation>
    <scope>NUCLEOTIDE SEQUENCE [LARGE SCALE GENOMIC DNA]</scope>
    <source>
        <strain evidence="3">cv. AL8/78</strain>
    </source>
</reference>
<reference evidence="2" key="4">
    <citation type="submission" date="2019-03" db="UniProtKB">
        <authorList>
            <consortium name="EnsemblPlants"/>
        </authorList>
    </citation>
    <scope>IDENTIFICATION</scope>
</reference>
<protein>
    <submittedName>
        <fullName evidence="2">Uncharacterized protein</fullName>
    </submittedName>
</protein>
<evidence type="ECO:0000256" key="1">
    <source>
        <dbReference type="SAM" id="MobiDB-lite"/>
    </source>
</evidence>
<evidence type="ECO:0000313" key="2">
    <source>
        <dbReference type="EnsemblPlants" id="AET5Gv21145800.6"/>
    </source>
</evidence>
<name>A0A453MCT3_AEGTS</name>
<reference evidence="3" key="1">
    <citation type="journal article" date="2014" name="Science">
        <title>Ancient hybridizations among the ancestral genomes of bread wheat.</title>
        <authorList>
            <consortium name="International Wheat Genome Sequencing Consortium,"/>
            <person name="Marcussen T."/>
            <person name="Sandve S.R."/>
            <person name="Heier L."/>
            <person name="Spannagl M."/>
            <person name="Pfeifer M."/>
            <person name="Jakobsen K.S."/>
            <person name="Wulff B.B."/>
            <person name="Steuernagel B."/>
            <person name="Mayer K.F."/>
            <person name="Olsen O.A."/>
        </authorList>
    </citation>
    <scope>NUCLEOTIDE SEQUENCE [LARGE SCALE GENOMIC DNA]</scope>
    <source>
        <strain evidence="3">cv. AL8/78</strain>
    </source>
</reference>
<sequence>SPWPHTGADQHGVVFPWPTPIWPPLAHPCGPAPGAFPASSPARPPPASAPPTPVPSSATIGKELEERPFPFVLPAAEKAPAVAPVSRKQLARPARLGAGTVAMIRPNRRRRAGGRGAPTGFPPGPSAPPWPHEGVYQHGIVLPGTAATMRANHRRRARGRGGGRVPTDFLWPPPGESAPPWTHEGACQHGVVFTGPALTPSARAYAYAPSSTPSPAVASSQAGLPAAEKTPKVDTALVSKKGPAHLSRPGARNVGANRLLINVGYNMLPCYV</sequence>
<dbReference type="AlphaFoldDB" id="A0A453MCT3"/>
<feature type="region of interest" description="Disordered" evidence="1">
    <location>
        <begin position="210"/>
        <end position="232"/>
    </location>
</feature>
<feature type="region of interest" description="Disordered" evidence="1">
    <location>
        <begin position="27"/>
        <end position="59"/>
    </location>
</feature>
<reference evidence="2" key="5">
    <citation type="journal article" date="2021" name="G3 (Bethesda)">
        <title>Aegilops tauschii genome assembly Aet v5.0 features greater sequence contiguity and improved annotation.</title>
        <authorList>
            <person name="Wang L."/>
            <person name="Zhu T."/>
            <person name="Rodriguez J.C."/>
            <person name="Deal K.R."/>
            <person name="Dubcovsky J."/>
            <person name="McGuire P.E."/>
            <person name="Lux T."/>
            <person name="Spannagl M."/>
            <person name="Mayer K.F.X."/>
            <person name="Baldrich P."/>
            <person name="Meyers B.C."/>
            <person name="Huo N."/>
            <person name="Gu Y.Q."/>
            <person name="Zhou H."/>
            <person name="Devos K.M."/>
            <person name="Bennetzen J.L."/>
            <person name="Unver T."/>
            <person name="Budak H."/>
            <person name="Gulick P.J."/>
            <person name="Galiba G."/>
            <person name="Kalapos B."/>
            <person name="Nelson D.R."/>
            <person name="Li P."/>
            <person name="You F.M."/>
            <person name="Luo M.C."/>
            <person name="Dvorak J."/>
        </authorList>
    </citation>
    <scope>NUCLEOTIDE SEQUENCE [LARGE SCALE GENOMIC DNA]</scope>
    <source>
        <strain evidence="2">cv. AL8/78</strain>
    </source>
</reference>
<dbReference type="Gramene" id="AET5Gv21145800.6">
    <property type="protein sequence ID" value="AET5Gv21145800.6"/>
    <property type="gene ID" value="AET5Gv21145800"/>
</dbReference>
<keyword evidence="3" id="KW-1185">Reference proteome</keyword>
<evidence type="ECO:0000313" key="3">
    <source>
        <dbReference type="Proteomes" id="UP000015105"/>
    </source>
</evidence>
<reference evidence="2" key="3">
    <citation type="journal article" date="2017" name="Nature">
        <title>Genome sequence of the progenitor of the wheat D genome Aegilops tauschii.</title>
        <authorList>
            <person name="Luo M.C."/>
            <person name="Gu Y.Q."/>
            <person name="Puiu D."/>
            <person name="Wang H."/>
            <person name="Twardziok S.O."/>
            <person name="Deal K.R."/>
            <person name="Huo N."/>
            <person name="Zhu T."/>
            <person name="Wang L."/>
            <person name="Wang Y."/>
            <person name="McGuire P.E."/>
            <person name="Liu S."/>
            <person name="Long H."/>
            <person name="Ramasamy R.K."/>
            <person name="Rodriguez J.C."/>
            <person name="Van S.L."/>
            <person name="Yuan L."/>
            <person name="Wang Z."/>
            <person name="Xia Z."/>
            <person name="Xiao L."/>
            <person name="Anderson O.D."/>
            <person name="Ouyang S."/>
            <person name="Liang Y."/>
            <person name="Zimin A.V."/>
            <person name="Pertea G."/>
            <person name="Qi P."/>
            <person name="Bennetzen J.L."/>
            <person name="Dai X."/>
            <person name="Dawson M.W."/>
            <person name="Muller H.G."/>
            <person name="Kugler K."/>
            <person name="Rivarola-Duarte L."/>
            <person name="Spannagl M."/>
            <person name="Mayer K.F.X."/>
            <person name="Lu F.H."/>
            <person name="Bevan M.W."/>
            <person name="Leroy P."/>
            <person name="Li P."/>
            <person name="You F.M."/>
            <person name="Sun Q."/>
            <person name="Liu Z."/>
            <person name="Lyons E."/>
            <person name="Wicker T."/>
            <person name="Salzberg S.L."/>
            <person name="Devos K.M."/>
            <person name="Dvorak J."/>
        </authorList>
    </citation>
    <scope>NUCLEOTIDE SEQUENCE [LARGE SCALE GENOMIC DNA]</scope>
    <source>
        <strain evidence="2">cv. AL8/78</strain>
    </source>
</reference>
<dbReference type="EnsemblPlants" id="AET5Gv21145800.6">
    <property type="protein sequence ID" value="AET5Gv21145800.6"/>
    <property type="gene ID" value="AET5Gv21145800"/>
</dbReference>
<feature type="compositionally biased region" description="Low complexity" evidence="1">
    <location>
        <begin position="32"/>
        <end position="41"/>
    </location>
</feature>
<feature type="compositionally biased region" description="Low complexity" evidence="1">
    <location>
        <begin position="210"/>
        <end position="220"/>
    </location>
</feature>
<feature type="compositionally biased region" description="Pro residues" evidence="1">
    <location>
        <begin position="42"/>
        <end position="54"/>
    </location>
</feature>
<accession>A0A453MCT3</accession>